<evidence type="ECO:0000313" key="2">
    <source>
        <dbReference type="Proteomes" id="UP000053199"/>
    </source>
</evidence>
<evidence type="ECO:0000313" key="1">
    <source>
        <dbReference type="EMBL" id="KSU76650.1"/>
    </source>
</evidence>
<accession>A0A0V8IPB9</accession>
<dbReference type="AlphaFoldDB" id="A0A0V8IPB9"/>
<dbReference type="STRING" id="993070.AS031_08525"/>
<sequence>MADGGRFRLWVAWTMLLNDAAKFSVQTAGPGPWDLPKHAARGQGQHLANTAQPGETAVHIAPCAGLNQATLRHGRQQALM</sequence>
<protein>
    <submittedName>
        <fullName evidence="1">Uncharacterized protein</fullName>
    </submittedName>
</protein>
<name>A0A0V8IPB9_9MICC</name>
<reference evidence="1 2" key="1">
    <citation type="journal article" date="2014" name="Arch. Microbiol.">
        <title>Arthrobacter enclensis sp. nov., isolated from sediment sample.</title>
        <authorList>
            <person name="Dastager S.G."/>
            <person name="Liu Q."/>
            <person name="Tang S.K."/>
            <person name="Krishnamurthi S."/>
            <person name="Lee J.C."/>
            <person name="Li W.J."/>
        </authorList>
    </citation>
    <scope>NUCLEOTIDE SEQUENCE [LARGE SCALE GENOMIC DNA]</scope>
    <source>
        <strain evidence="1 2">NIO-1008</strain>
    </source>
</reference>
<comment type="caution">
    <text evidence="1">The sequence shown here is derived from an EMBL/GenBank/DDBJ whole genome shotgun (WGS) entry which is preliminary data.</text>
</comment>
<organism evidence="1 2">
    <name type="scientific">Pseudarthrobacter enclensis</name>
    <dbReference type="NCBI Taxonomy" id="993070"/>
    <lineage>
        <taxon>Bacteria</taxon>
        <taxon>Bacillati</taxon>
        <taxon>Actinomycetota</taxon>
        <taxon>Actinomycetes</taxon>
        <taxon>Micrococcales</taxon>
        <taxon>Micrococcaceae</taxon>
        <taxon>Pseudarthrobacter</taxon>
    </lineage>
</organism>
<keyword evidence="2" id="KW-1185">Reference proteome</keyword>
<dbReference type="EMBL" id="LNQM01000003">
    <property type="protein sequence ID" value="KSU76650.1"/>
    <property type="molecule type" value="Genomic_DNA"/>
</dbReference>
<gene>
    <name evidence="1" type="ORF">AS031_08525</name>
</gene>
<dbReference type="Proteomes" id="UP000053199">
    <property type="component" value="Unassembled WGS sequence"/>
</dbReference>
<proteinExistence type="predicted"/>